<dbReference type="Proteomes" id="UP000298642">
    <property type="component" value="Chromosome"/>
</dbReference>
<dbReference type="GO" id="GO:0003700">
    <property type="term" value="F:DNA-binding transcription factor activity"/>
    <property type="evidence" value="ECO:0007669"/>
    <property type="project" value="InterPro"/>
</dbReference>
<dbReference type="InterPro" id="IPR036390">
    <property type="entry name" value="WH_DNA-bd_sf"/>
</dbReference>
<keyword evidence="3" id="KW-0804">Transcription</keyword>
<keyword evidence="1" id="KW-0805">Transcription regulation</keyword>
<feature type="domain" description="HTH gntR-type" evidence="4">
    <location>
        <begin position="5"/>
        <end position="72"/>
    </location>
</feature>
<dbReference type="InterPro" id="IPR011711">
    <property type="entry name" value="GntR_C"/>
</dbReference>
<evidence type="ECO:0000256" key="1">
    <source>
        <dbReference type="ARBA" id="ARBA00023015"/>
    </source>
</evidence>
<organism evidence="5 6">
    <name type="scientific">Dysosmobacter welbionis</name>
    <dbReference type="NCBI Taxonomy" id="2093857"/>
    <lineage>
        <taxon>Bacteria</taxon>
        <taxon>Bacillati</taxon>
        <taxon>Bacillota</taxon>
        <taxon>Clostridia</taxon>
        <taxon>Eubacteriales</taxon>
        <taxon>Oscillospiraceae</taxon>
        <taxon>Dysosmobacter</taxon>
    </lineage>
</organism>
<sequence>MKVKNSLDEILYEHIVESLINGDYEMGQNLTLDELAHRFEVSRTPVVQAVKLLANDGILQIMGNGRIYVPEYDQEHVRQMCEVRQMVEGHALERFMSGLGLSAETVLAQLNRYSEEGVRLTGSSFSPKEFAMLDRRFHRLLVEASGNRILLETYDRVQGRFLVSNYLLCPLRLRDFSGTARDHVRLVESIRSGDITRAQHCLQQHIEGVLRRL</sequence>
<name>A0A856I1X9_9FIRM</name>
<dbReference type="PANTHER" id="PTHR43537:SF24">
    <property type="entry name" value="GLUCONATE OPERON TRANSCRIPTIONAL REPRESSOR"/>
    <property type="match status" value="1"/>
</dbReference>
<dbReference type="PANTHER" id="PTHR43537">
    <property type="entry name" value="TRANSCRIPTIONAL REGULATOR, GNTR FAMILY"/>
    <property type="match status" value="1"/>
</dbReference>
<dbReference type="InterPro" id="IPR000524">
    <property type="entry name" value="Tscrpt_reg_HTH_GntR"/>
</dbReference>
<dbReference type="Pfam" id="PF00392">
    <property type="entry name" value="GntR"/>
    <property type="match status" value="1"/>
</dbReference>
<dbReference type="PROSITE" id="PS50949">
    <property type="entry name" value="HTH_GNTR"/>
    <property type="match status" value="1"/>
</dbReference>
<keyword evidence="2" id="KW-0238">DNA-binding</keyword>
<evidence type="ECO:0000313" key="5">
    <source>
        <dbReference type="EMBL" id="QCI60179.2"/>
    </source>
</evidence>
<evidence type="ECO:0000313" key="6">
    <source>
        <dbReference type="Proteomes" id="UP000298642"/>
    </source>
</evidence>
<dbReference type="InterPro" id="IPR036388">
    <property type="entry name" value="WH-like_DNA-bd_sf"/>
</dbReference>
<dbReference type="Pfam" id="PF07729">
    <property type="entry name" value="FCD"/>
    <property type="match status" value="1"/>
</dbReference>
<dbReference type="SUPFAM" id="SSF46785">
    <property type="entry name" value="Winged helix' DNA-binding domain"/>
    <property type="match status" value="1"/>
</dbReference>
<dbReference type="SMART" id="SM00345">
    <property type="entry name" value="HTH_GNTR"/>
    <property type="match status" value="1"/>
</dbReference>
<proteinExistence type="predicted"/>
<dbReference type="KEGG" id="obj:EIO64_13955"/>
<dbReference type="RefSeq" id="WP_025543544.1">
    <property type="nucleotide sequence ID" value="NZ_CP034413.3"/>
</dbReference>
<dbReference type="SMART" id="SM00895">
    <property type="entry name" value="FCD"/>
    <property type="match status" value="1"/>
</dbReference>
<dbReference type="InterPro" id="IPR008920">
    <property type="entry name" value="TF_FadR/GntR_C"/>
</dbReference>
<dbReference type="EMBL" id="CP034413">
    <property type="protein sequence ID" value="QCI60179.2"/>
    <property type="molecule type" value="Genomic_DNA"/>
</dbReference>
<keyword evidence="6" id="KW-1185">Reference proteome</keyword>
<evidence type="ECO:0000256" key="3">
    <source>
        <dbReference type="ARBA" id="ARBA00023163"/>
    </source>
</evidence>
<dbReference type="SUPFAM" id="SSF48008">
    <property type="entry name" value="GntR ligand-binding domain-like"/>
    <property type="match status" value="1"/>
</dbReference>
<evidence type="ECO:0000256" key="2">
    <source>
        <dbReference type="ARBA" id="ARBA00023125"/>
    </source>
</evidence>
<protein>
    <submittedName>
        <fullName evidence="5">GntR family transcriptional regulator</fullName>
    </submittedName>
</protein>
<gene>
    <name evidence="5" type="ORF">EIO64_13955</name>
</gene>
<dbReference type="AlphaFoldDB" id="A0A856I1X9"/>
<dbReference type="GO" id="GO:0003677">
    <property type="term" value="F:DNA binding"/>
    <property type="evidence" value="ECO:0007669"/>
    <property type="project" value="UniProtKB-KW"/>
</dbReference>
<reference evidence="6" key="1">
    <citation type="submission" date="2018-12" db="EMBL/GenBank/DDBJ databases">
        <title>Dusodibacter welbiota gen. nov., sp. nov., isolated from human faeces and emended description of the Oscillibacter genus.</title>
        <authorList>
            <person name="Le Roy T."/>
            <person name="Van der Smissen P."/>
            <person name="Delzenne N."/>
            <person name="Muccioli G."/>
            <person name="Collet J.F."/>
            <person name="Cani P.D."/>
        </authorList>
    </citation>
    <scope>NUCLEOTIDE SEQUENCE [LARGE SCALE GENOMIC DNA]</scope>
    <source>
        <strain evidence="6">J115</strain>
    </source>
</reference>
<dbReference type="Gene3D" id="1.20.120.530">
    <property type="entry name" value="GntR ligand-binding domain-like"/>
    <property type="match status" value="1"/>
</dbReference>
<accession>A0A856I1X9</accession>
<dbReference type="Gene3D" id="1.10.10.10">
    <property type="entry name" value="Winged helix-like DNA-binding domain superfamily/Winged helix DNA-binding domain"/>
    <property type="match status" value="1"/>
</dbReference>
<evidence type="ECO:0000259" key="4">
    <source>
        <dbReference type="PROSITE" id="PS50949"/>
    </source>
</evidence>